<evidence type="ECO:0000313" key="3">
    <source>
        <dbReference type="Proteomes" id="UP000027195"/>
    </source>
</evidence>
<dbReference type="Proteomes" id="UP000027195">
    <property type="component" value="Unassembled WGS sequence"/>
</dbReference>
<evidence type="ECO:0000256" key="1">
    <source>
        <dbReference type="SAM" id="Phobius"/>
    </source>
</evidence>
<dbReference type="EMBL" id="KL198064">
    <property type="protein sequence ID" value="KDQ10777.1"/>
    <property type="molecule type" value="Genomic_DNA"/>
</dbReference>
<keyword evidence="1" id="KW-0472">Membrane</keyword>
<dbReference type="AlphaFoldDB" id="A0A067MFW9"/>
<keyword evidence="1" id="KW-1133">Transmembrane helix</keyword>
<reference evidence="3" key="1">
    <citation type="journal article" date="2014" name="Proc. Natl. Acad. Sci. U.S.A.">
        <title>Extensive sampling of basidiomycete genomes demonstrates inadequacy of the white-rot/brown-rot paradigm for wood decay fungi.</title>
        <authorList>
            <person name="Riley R."/>
            <person name="Salamov A.A."/>
            <person name="Brown D.W."/>
            <person name="Nagy L.G."/>
            <person name="Floudas D."/>
            <person name="Held B.W."/>
            <person name="Levasseur A."/>
            <person name="Lombard V."/>
            <person name="Morin E."/>
            <person name="Otillar R."/>
            <person name="Lindquist E.A."/>
            <person name="Sun H."/>
            <person name="LaButti K.M."/>
            <person name="Schmutz J."/>
            <person name="Jabbour D."/>
            <person name="Luo H."/>
            <person name="Baker S.E."/>
            <person name="Pisabarro A.G."/>
            <person name="Walton J.D."/>
            <person name="Blanchette R.A."/>
            <person name="Henrissat B."/>
            <person name="Martin F."/>
            <person name="Cullen D."/>
            <person name="Hibbett D.S."/>
            <person name="Grigoriev I.V."/>
        </authorList>
    </citation>
    <scope>NUCLEOTIDE SEQUENCE [LARGE SCALE GENOMIC DNA]</scope>
    <source>
        <strain evidence="3">FD-172 SS1</strain>
    </source>
</reference>
<evidence type="ECO:0000313" key="2">
    <source>
        <dbReference type="EMBL" id="KDQ10777.1"/>
    </source>
</evidence>
<gene>
    <name evidence="2" type="ORF">BOTBODRAFT_473367</name>
</gene>
<feature type="transmembrane region" description="Helical" evidence="1">
    <location>
        <begin position="141"/>
        <end position="162"/>
    </location>
</feature>
<name>A0A067MFW9_BOTB1</name>
<keyword evidence="1" id="KW-0812">Transmembrane</keyword>
<keyword evidence="3" id="KW-1185">Reference proteome</keyword>
<sequence length="197" mass="21414">MTDSVFATHTNVHFLAKQTASPLSRSLAAQSSEHLAIFFQDRSGLNWTDCTAVRSSHGLLLALSRRAFLTPLLLSLVLPHTLNNRTPSEPSLDVTGTHKLSAHRSASLIGPSEVRFFLRVSVCPCFALLFCLLDLSAWSIYLFILLATIATCSHSCHGIITVRSTQSARKLHGGPPRFGSLALFKCDGVNGMQLHSS</sequence>
<protein>
    <submittedName>
        <fullName evidence="2">Uncharacterized protein</fullName>
    </submittedName>
</protein>
<accession>A0A067MFW9</accession>
<dbReference type="InParanoid" id="A0A067MFW9"/>
<proteinExistence type="predicted"/>
<organism evidence="2 3">
    <name type="scientific">Botryobasidium botryosum (strain FD-172 SS1)</name>
    <dbReference type="NCBI Taxonomy" id="930990"/>
    <lineage>
        <taxon>Eukaryota</taxon>
        <taxon>Fungi</taxon>
        <taxon>Dikarya</taxon>
        <taxon>Basidiomycota</taxon>
        <taxon>Agaricomycotina</taxon>
        <taxon>Agaricomycetes</taxon>
        <taxon>Cantharellales</taxon>
        <taxon>Botryobasidiaceae</taxon>
        <taxon>Botryobasidium</taxon>
    </lineage>
</organism>
<dbReference type="HOGENOM" id="CLU_1383960_0_0_1"/>